<reference evidence="1 2" key="1">
    <citation type="submission" date="2016-04" db="EMBL/GenBank/DDBJ databases">
        <title>Genome analyses suggest a sexual origin of heterokaryosis in a supposedly ancient asexual fungus.</title>
        <authorList>
            <person name="Ropars J."/>
            <person name="Sedzielewska K."/>
            <person name="Noel J."/>
            <person name="Charron P."/>
            <person name="Farinelli L."/>
            <person name="Marton T."/>
            <person name="Kruger M."/>
            <person name="Pelin A."/>
            <person name="Brachmann A."/>
            <person name="Corradi N."/>
        </authorList>
    </citation>
    <scope>NUCLEOTIDE SEQUENCE [LARGE SCALE GENOMIC DNA]</scope>
    <source>
        <strain evidence="1 2">A5</strain>
    </source>
</reference>
<name>A0A2N0PQL4_9GLOM</name>
<protein>
    <submittedName>
        <fullName evidence="1">Uncharacterized protein</fullName>
    </submittedName>
</protein>
<evidence type="ECO:0000313" key="1">
    <source>
        <dbReference type="EMBL" id="PKC09128.1"/>
    </source>
</evidence>
<gene>
    <name evidence="1" type="ORF">RhiirA5_375701</name>
</gene>
<dbReference type="EMBL" id="LLXJ01000485">
    <property type="protein sequence ID" value="PKC09128.1"/>
    <property type="molecule type" value="Genomic_DNA"/>
</dbReference>
<comment type="caution">
    <text evidence="1">The sequence shown here is derived from an EMBL/GenBank/DDBJ whole genome shotgun (WGS) entry which is preliminary data.</text>
</comment>
<dbReference type="Proteomes" id="UP000232722">
    <property type="component" value="Unassembled WGS sequence"/>
</dbReference>
<proteinExistence type="predicted"/>
<dbReference type="AlphaFoldDB" id="A0A2N0PQL4"/>
<evidence type="ECO:0000313" key="2">
    <source>
        <dbReference type="Proteomes" id="UP000232722"/>
    </source>
</evidence>
<accession>A0A2N0PQL4</accession>
<sequence length="105" mass="12414">MTTYFDNLQRNYTGVSIMEECIETISIFLKKFGVVLSKIYIPEKLVNEQEPVCNFLGGSIFQEMLMVFLISYGLSVNKKRKTFLTEYSIKKKKTKFNSRKEKRKY</sequence>
<reference evidence="1 2" key="2">
    <citation type="submission" date="2017-09" db="EMBL/GenBank/DDBJ databases">
        <title>Extensive intraspecific genome diversity in a model arbuscular mycorrhizal fungus.</title>
        <authorList>
            <person name="Chen E.C."/>
            <person name="Morin E."/>
            <person name="Beaudet D."/>
            <person name="Noel J."/>
            <person name="Ndikumana S."/>
            <person name="Charron P."/>
            <person name="St-Onge C."/>
            <person name="Giorgi J."/>
            <person name="Grigoriev I.V."/>
            <person name="Roux C."/>
            <person name="Martin F.M."/>
            <person name="Corradi N."/>
        </authorList>
    </citation>
    <scope>NUCLEOTIDE SEQUENCE [LARGE SCALE GENOMIC DNA]</scope>
    <source>
        <strain evidence="1 2">A5</strain>
    </source>
</reference>
<organism evidence="1 2">
    <name type="scientific">Rhizophagus irregularis</name>
    <dbReference type="NCBI Taxonomy" id="588596"/>
    <lineage>
        <taxon>Eukaryota</taxon>
        <taxon>Fungi</taxon>
        <taxon>Fungi incertae sedis</taxon>
        <taxon>Mucoromycota</taxon>
        <taxon>Glomeromycotina</taxon>
        <taxon>Glomeromycetes</taxon>
        <taxon>Glomerales</taxon>
        <taxon>Glomeraceae</taxon>
        <taxon>Rhizophagus</taxon>
    </lineage>
</organism>